<dbReference type="CDD" id="cd07377">
    <property type="entry name" value="WHTH_GntR"/>
    <property type="match status" value="1"/>
</dbReference>
<gene>
    <name evidence="5" type="ORF">EDC19_2333</name>
</gene>
<evidence type="ECO:0000256" key="2">
    <source>
        <dbReference type="ARBA" id="ARBA00023125"/>
    </source>
</evidence>
<dbReference type="PANTHER" id="PTHR38445">
    <property type="entry name" value="HTH-TYPE TRANSCRIPTIONAL REPRESSOR YTRA"/>
    <property type="match status" value="1"/>
</dbReference>
<evidence type="ECO:0000313" key="5">
    <source>
        <dbReference type="EMBL" id="TCK90564.1"/>
    </source>
</evidence>
<dbReference type="PANTHER" id="PTHR38445:SF6">
    <property type="entry name" value="GNTR-FAMILY TRANSCRIPTIONAL REGULATOR"/>
    <property type="match status" value="1"/>
</dbReference>
<organism evidence="5 6">
    <name type="scientific">Natranaerovirga hydrolytica</name>
    <dbReference type="NCBI Taxonomy" id="680378"/>
    <lineage>
        <taxon>Bacteria</taxon>
        <taxon>Bacillati</taxon>
        <taxon>Bacillota</taxon>
        <taxon>Clostridia</taxon>
        <taxon>Lachnospirales</taxon>
        <taxon>Natranaerovirgaceae</taxon>
        <taxon>Natranaerovirga</taxon>
    </lineage>
</organism>
<dbReference type="InterPro" id="IPR000524">
    <property type="entry name" value="Tscrpt_reg_HTH_GntR"/>
</dbReference>
<accession>A0A4R1MHF7</accession>
<dbReference type="PROSITE" id="PS50949">
    <property type="entry name" value="HTH_GNTR"/>
    <property type="match status" value="1"/>
</dbReference>
<sequence length="123" mass="14162">MEFDNHSPIYLQVIQDIKKNMIIGTIHAGDKLPSTRELSLQYNINPNTASRVYKALELENLCFTKRGLGTFVTEQREQILKVREEMAHSLIDNFINGMTQLGYTPKELITIIKNYEKGDDELC</sequence>
<proteinExistence type="predicted"/>
<dbReference type="SUPFAM" id="SSF46785">
    <property type="entry name" value="Winged helix' DNA-binding domain"/>
    <property type="match status" value="1"/>
</dbReference>
<keyword evidence="2 5" id="KW-0238">DNA-binding</keyword>
<dbReference type="AlphaFoldDB" id="A0A4R1MHF7"/>
<keyword evidence="6" id="KW-1185">Reference proteome</keyword>
<evidence type="ECO:0000259" key="4">
    <source>
        <dbReference type="PROSITE" id="PS50949"/>
    </source>
</evidence>
<reference evidence="5 6" key="1">
    <citation type="submission" date="2019-03" db="EMBL/GenBank/DDBJ databases">
        <title>Genomic Encyclopedia of Type Strains, Phase IV (KMG-IV): sequencing the most valuable type-strain genomes for metagenomic binning, comparative biology and taxonomic classification.</title>
        <authorList>
            <person name="Goeker M."/>
        </authorList>
    </citation>
    <scope>NUCLEOTIDE SEQUENCE [LARGE SCALE GENOMIC DNA]</scope>
    <source>
        <strain evidence="5 6">DSM 24176</strain>
    </source>
</reference>
<dbReference type="InterPro" id="IPR036390">
    <property type="entry name" value="WH_DNA-bd_sf"/>
</dbReference>
<name>A0A4R1MHF7_9FIRM</name>
<dbReference type="SMART" id="SM00345">
    <property type="entry name" value="HTH_GNTR"/>
    <property type="match status" value="1"/>
</dbReference>
<dbReference type="EMBL" id="SMGQ01000015">
    <property type="protein sequence ID" value="TCK90564.1"/>
    <property type="molecule type" value="Genomic_DNA"/>
</dbReference>
<dbReference type="Proteomes" id="UP000294545">
    <property type="component" value="Unassembled WGS sequence"/>
</dbReference>
<dbReference type="GO" id="GO:0003700">
    <property type="term" value="F:DNA-binding transcription factor activity"/>
    <property type="evidence" value="ECO:0007669"/>
    <property type="project" value="InterPro"/>
</dbReference>
<comment type="caution">
    <text evidence="5">The sequence shown here is derived from an EMBL/GenBank/DDBJ whole genome shotgun (WGS) entry which is preliminary data.</text>
</comment>
<keyword evidence="1" id="KW-0805">Transcription regulation</keyword>
<dbReference type="Gene3D" id="1.10.10.10">
    <property type="entry name" value="Winged helix-like DNA-binding domain superfamily/Winged helix DNA-binding domain"/>
    <property type="match status" value="1"/>
</dbReference>
<dbReference type="RefSeq" id="WP_132283011.1">
    <property type="nucleotide sequence ID" value="NZ_SMGQ01000015.1"/>
</dbReference>
<dbReference type="InterPro" id="IPR036388">
    <property type="entry name" value="WH-like_DNA-bd_sf"/>
</dbReference>
<dbReference type="OrthoDB" id="163333at2"/>
<evidence type="ECO:0000256" key="3">
    <source>
        <dbReference type="ARBA" id="ARBA00023163"/>
    </source>
</evidence>
<dbReference type="GO" id="GO:0003677">
    <property type="term" value="F:DNA binding"/>
    <property type="evidence" value="ECO:0007669"/>
    <property type="project" value="UniProtKB-KW"/>
</dbReference>
<feature type="domain" description="HTH gntR-type" evidence="4">
    <location>
        <begin position="7"/>
        <end position="75"/>
    </location>
</feature>
<protein>
    <submittedName>
        <fullName evidence="5">DNA-binding transcriptional regulator YhcF (GntR family)</fullName>
    </submittedName>
</protein>
<keyword evidence="3" id="KW-0804">Transcription</keyword>
<dbReference type="Pfam" id="PF00392">
    <property type="entry name" value="GntR"/>
    <property type="match status" value="1"/>
</dbReference>
<evidence type="ECO:0000313" key="6">
    <source>
        <dbReference type="Proteomes" id="UP000294545"/>
    </source>
</evidence>
<evidence type="ECO:0000256" key="1">
    <source>
        <dbReference type="ARBA" id="ARBA00023015"/>
    </source>
</evidence>